<accession>A0A8T2UP38</accession>
<protein>
    <submittedName>
        <fullName evidence="1">Uncharacterized protein</fullName>
    </submittedName>
</protein>
<organism evidence="1 2">
    <name type="scientific">Ceratopteris richardii</name>
    <name type="common">Triangle waterfern</name>
    <dbReference type="NCBI Taxonomy" id="49495"/>
    <lineage>
        <taxon>Eukaryota</taxon>
        <taxon>Viridiplantae</taxon>
        <taxon>Streptophyta</taxon>
        <taxon>Embryophyta</taxon>
        <taxon>Tracheophyta</taxon>
        <taxon>Polypodiopsida</taxon>
        <taxon>Polypodiidae</taxon>
        <taxon>Polypodiales</taxon>
        <taxon>Pteridineae</taxon>
        <taxon>Pteridaceae</taxon>
        <taxon>Parkerioideae</taxon>
        <taxon>Ceratopteris</taxon>
    </lineage>
</organism>
<dbReference type="Proteomes" id="UP000825935">
    <property type="component" value="Chromosome 6"/>
</dbReference>
<gene>
    <name evidence="1" type="ORF">KP509_06G073400</name>
</gene>
<dbReference type="EMBL" id="CM035411">
    <property type="protein sequence ID" value="KAH7435646.1"/>
    <property type="molecule type" value="Genomic_DNA"/>
</dbReference>
<evidence type="ECO:0000313" key="1">
    <source>
        <dbReference type="EMBL" id="KAH7435646.1"/>
    </source>
</evidence>
<dbReference type="AlphaFoldDB" id="A0A8T2UP38"/>
<name>A0A8T2UP38_CERRI</name>
<comment type="caution">
    <text evidence="1">The sequence shown here is derived from an EMBL/GenBank/DDBJ whole genome shotgun (WGS) entry which is preliminary data.</text>
</comment>
<keyword evidence="2" id="KW-1185">Reference proteome</keyword>
<reference evidence="1" key="1">
    <citation type="submission" date="2021-08" db="EMBL/GenBank/DDBJ databases">
        <title>WGS assembly of Ceratopteris richardii.</title>
        <authorList>
            <person name="Marchant D.B."/>
            <person name="Chen G."/>
            <person name="Jenkins J."/>
            <person name="Shu S."/>
            <person name="Leebens-Mack J."/>
            <person name="Grimwood J."/>
            <person name="Schmutz J."/>
            <person name="Soltis P."/>
            <person name="Soltis D."/>
            <person name="Chen Z.-H."/>
        </authorList>
    </citation>
    <scope>NUCLEOTIDE SEQUENCE</scope>
    <source>
        <strain evidence="1">Whitten #5841</strain>
        <tissue evidence="1">Leaf</tissue>
    </source>
</reference>
<proteinExistence type="predicted"/>
<evidence type="ECO:0000313" key="2">
    <source>
        <dbReference type="Proteomes" id="UP000825935"/>
    </source>
</evidence>
<sequence>MKRTPSFYLHGTKSFSFIWLRIRQCHVAEDKLISTYNVTIPAGKCWRCTSCFISIGMCPERKKDVVLHDRFALPRAYDCKAQARFTQVSSQVSPYSGSQSFPYVGHDFIFDSTMKRKHTHTPNLIR</sequence>